<dbReference type="SUPFAM" id="SSF52402">
    <property type="entry name" value="Adenine nucleotide alpha hydrolases-like"/>
    <property type="match status" value="2"/>
</dbReference>
<feature type="domain" description="UspA" evidence="4">
    <location>
        <begin position="150"/>
        <end position="286"/>
    </location>
</feature>
<evidence type="ECO:0000256" key="2">
    <source>
        <dbReference type="ARBA" id="ARBA00022741"/>
    </source>
</evidence>
<evidence type="ECO:0000313" key="5">
    <source>
        <dbReference type="EMBL" id="MDQ0381073.1"/>
    </source>
</evidence>
<keyword evidence="6" id="KW-1185">Reference proteome</keyword>
<dbReference type="InterPro" id="IPR014729">
    <property type="entry name" value="Rossmann-like_a/b/a_fold"/>
</dbReference>
<reference evidence="5 6" key="1">
    <citation type="submission" date="2023-07" db="EMBL/GenBank/DDBJ databases">
        <title>Sequencing the genomes of 1000 actinobacteria strains.</title>
        <authorList>
            <person name="Klenk H.-P."/>
        </authorList>
    </citation>
    <scope>NUCLEOTIDE SEQUENCE [LARGE SCALE GENOMIC DNA]</scope>
    <source>
        <strain evidence="5 6">DSM 45805</strain>
    </source>
</reference>
<comment type="similarity">
    <text evidence="1">Belongs to the universal stress protein A family.</text>
</comment>
<evidence type="ECO:0000256" key="3">
    <source>
        <dbReference type="ARBA" id="ARBA00022840"/>
    </source>
</evidence>
<dbReference type="Gene3D" id="3.40.50.620">
    <property type="entry name" value="HUPs"/>
    <property type="match status" value="2"/>
</dbReference>
<dbReference type="Pfam" id="PF00582">
    <property type="entry name" value="Usp"/>
    <property type="match status" value="2"/>
</dbReference>
<dbReference type="EMBL" id="JAUSUT010000001">
    <property type="protein sequence ID" value="MDQ0381073.1"/>
    <property type="molecule type" value="Genomic_DNA"/>
</dbReference>
<name>A0ABU0F0P8_9PSEU</name>
<dbReference type="Proteomes" id="UP001229651">
    <property type="component" value="Unassembled WGS sequence"/>
</dbReference>
<sequence length="290" mass="30576">MSEGQNAIVVGVDGSEDSLRAVGWAARVARTRREPLHVVHAFAPLTGLGNAGLPVLREAYDALVQVARGELAKAVRAAGEGVAVTSEMPNDPPVPALVERSRRARMLVLGASGAGGFSGMLAGSTTVAVSAHAVCPVAVIRGRDTAEGPVAVGVDGSAAAERALEIAFEEACWRGVPLVAVHSWLDTDFGGYPGTVPFLADWDDIERDEQRLLAEQLAGWQEKYPDVQVERVVVRDRPRHQLLSWSTRAQLVVAGTRGRGGFAGLLLGSTSQALIHHAQCPVLITPAVRP</sequence>
<evidence type="ECO:0000313" key="6">
    <source>
        <dbReference type="Proteomes" id="UP001229651"/>
    </source>
</evidence>
<dbReference type="RefSeq" id="WP_306995450.1">
    <property type="nucleotide sequence ID" value="NZ_JAUSUT010000001.1"/>
</dbReference>
<organism evidence="5 6">
    <name type="scientific">Amycolatopsis thermophila</name>
    <dbReference type="NCBI Taxonomy" id="206084"/>
    <lineage>
        <taxon>Bacteria</taxon>
        <taxon>Bacillati</taxon>
        <taxon>Actinomycetota</taxon>
        <taxon>Actinomycetes</taxon>
        <taxon>Pseudonocardiales</taxon>
        <taxon>Pseudonocardiaceae</taxon>
        <taxon>Amycolatopsis</taxon>
    </lineage>
</organism>
<dbReference type="PANTHER" id="PTHR46268">
    <property type="entry name" value="STRESS RESPONSE PROTEIN NHAX"/>
    <property type="match status" value="1"/>
</dbReference>
<dbReference type="PANTHER" id="PTHR46268:SF27">
    <property type="entry name" value="UNIVERSAL STRESS PROTEIN RV2623"/>
    <property type="match status" value="1"/>
</dbReference>
<dbReference type="PRINTS" id="PR01438">
    <property type="entry name" value="UNVRSLSTRESS"/>
</dbReference>
<keyword evidence="2" id="KW-0547">Nucleotide-binding</keyword>
<evidence type="ECO:0000256" key="1">
    <source>
        <dbReference type="ARBA" id="ARBA00008791"/>
    </source>
</evidence>
<evidence type="ECO:0000259" key="4">
    <source>
        <dbReference type="Pfam" id="PF00582"/>
    </source>
</evidence>
<comment type="caution">
    <text evidence="5">The sequence shown here is derived from an EMBL/GenBank/DDBJ whole genome shotgun (WGS) entry which is preliminary data.</text>
</comment>
<accession>A0ABU0F0P8</accession>
<protein>
    <submittedName>
        <fullName evidence="5">Nucleotide-binding universal stress UspA family protein</fullName>
    </submittedName>
</protein>
<dbReference type="InterPro" id="IPR006016">
    <property type="entry name" value="UspA"/>
</dbReference>
<feature type="domain" description="UspA" evidence="4">
    <location>
        <begin position="8"/>
        <end position="141"/>
    </location>
</feature>
<proteinExistence type="inferred from homology"/>
<dbReference type="InterPro" id="IPR006015">
    <property type="entry name" value="Universal_stress_UspA"/>
</dbReference>
<gene>
    <name evidence="5" type="ORF">FB470_005067</name>
</gene>
<keyword evidence="3" id="KW-0067">ATP-binding</keyword>